<dbReference type="InterPro" id="IPR051642">
    <property type="entry name" value="SWI6-like"/>
</dbReference>
<evidence type="ECO:0000313" key="4">
    <source>
        <dbReference type="EMBL" id="ODV73541.1"/>
    </source>
</evidence>
<evidence type="ECO:0000256" key="1">
    <source>
        <dbReference type="ARBA" id="ARBA00022737"/>
    </source>
</evidence>
<dbReference type="STRING" id="983966.A0A1E4S240"/>
<proteinExistence type="predicted"/>
<dbReference type="EMBL" id="KV453930">
    <property type="protein sequence ID" value="ODV73541.1"/>
    <property type="molecule type" value="Genomic_DNA"/>
</dbReference>
<dbReference type="InterPro" id="IPR003163">
    <property type="entry name" value="Tscrpt_reg_HTH_APSES-type"/>
</dbReference>
<dbReference type="AlphaFoldDB" id="A0A1E4S240"/>
<dbReference type="GO" id="GO:0030907">
    <property type="term" value="C:MBF transcription complex"/>
    <property type="evidence" value="ECO:0007669"/>
    <property type="project" value="TreeGrafter"/>
</dbReference>
<dbReference type="SMART" id="SM01252">
    <property type="entry name" value="KilA-N"/>
    <property type="match status" value="1"/>
</dbReference>
<keyword evidence="2" id="KW-0040">ANK repeat</keyword>
<dbReference type="PANTHER" id="PTHR43828:SF7">
    <property type="entry name" value="REGULATORY PROTEIN SWI4"/>
    <property type="match status" value="1"/>
</dbReference>
<dbReference type="GO" id="GO:0033309">
    <property type="term" value="C:SBF transcription complex"/>
    <property type="evidence" value="ECO:0007669"/>
    <property type="project" value="TreeGrafter"/>
</dbReference>
<dbReference type="SUPFAM" id="SSF54616">
    <property type="entry name" value="DNA-binding domain of Mlu1-box binding protein MBP1"/>
    <property type="match status" value="1"/>
</dbReference>
<dbReference type="OMA" id="YNITDAM"/>
<gene>
    <name evidence="4" type="ORF">CYBJADRAFT_114953</name>
</gene>
<dbReference type="OrthoDB" id="6718656at2759"/>
<dbReference type="PROSITE" id="PS51299">
    <property type="entry name" value="HTH_APSES"/>
    <property type="match status" value="1"/>
</dbReference>
<dbReference type="RefSeq" id="XP_020070580.1">
    <property type="nucleotide sequence ID" value="XM_020212176.1"/>
</dbReference>
<dbReference type="InterPro" id="IPR036887">
    <property type="entry name" value="HTH_APSES_sf"/>
</dbReference>
<evidence type="ECO:0000259" key="3">
    <source>
        <dbReference type="PROSITE" id="PS51299"/>
    </source>
</evidence>
<sequence length="88" mass="10124">IDVYECFIDDVPLMRRCSDDWVNATQILKAAKFPKAHRTRILEREVQTGVHEKIQGGYGRFQGTWIPLDIARPLAHKYNITDAMAPIL</sequence>
<keyword evidence="5" id="KW-1185">Reference proteome</keyword>
<dbReference type="GO" id="GO:0000981">
    <property type="term" value="F:DNA-binding transcription factor activity, RNA polymerase II-specific"/>
    <property type="evidence" value="ECO:0007669"/>
    <property type="project" value="UniProtKB-ARBA"/>
</dbReference>
<organism evidence="4 5">
    <name type="scientific">Cyberlindnera jadinii (strain ATCC 18201 / CBS 1600 / BCRC 20928 / JCM 3617 / NBRC 0987 / NRRL Y-1542)</name>
    <name type="common">Torula yeast</name>
    <name type="synonym">Candida utilis</name>
    <dbReference type="NCBI Taxonomy" id="983966"/>
    <lineage>
        <taxon>Eukaryota</taxon>
        <taxon>Fungi</taxon>
        <taxon>Dikarya</taxon>
        <taxon>Ascomycota</taxon>
        <taxon>Saccharomycotina</taxon>
        <taxon>Saccharomycetes</taxon>
        <taxon>Phaffomycetales</taxon>
        <taxon>Phaffomycetaceae</taxon>
        <taxon>Cyberlindnera</taxon>
    </lineage>
</organism>
<reference evidence="4 5" key="1">
    <citation type="journal article" date="2016" name="Proc. Natl. Acad. Sci. U.S.A.">
        <title>Comparative genomics of biotechnologically important yeasts.</title>
        <authorList>
            <person name="Riley R."/>
            <person name="Haridas S."/>
            <person name="Wolfe K.H."/>
            <person name="Lopes M.R."/>
            <person name="Hittinger C.T."/>
            <person name="Goeker M."/>
            <person name="Salamov A.A."/>
            <person name="Wisecaver J.H."/>
            <person name="Long T.M."/>
            <person name="Calvey C.H."/>
            <person name="Aerts A.L."/>
            <person name="Barry K.W."/>
            <person name="Choi C."/>
            <person name="Clum A."/>
            <person name="Coughlan A.Y."/>
            <person name="Deshpande S."/>
            <person name="Douglass A.P."/>
            <person name="Hanson S.J."/>
            <person name="Klenk H.-P."/>
            <person name="LaButti K.M."/>
            <person name="Lapidus A."/>
            <person name="Lindquist E.A."/>
            <person name="Lipzen A.M."/>
            <person name="Meier-Kolthoff J.P."/>
            <person name="Ohm R.A."/>
            <person name="Otillar R.P."/>
            <person name="Pangilinan J.L."/>
            <person name="Peng Y."/>
            <person name="Rokas A."/>
            <person name="Rosa C.A."/>
            <person name="Scheuner C."/>
            <person name="Sibirny A.A."/>
            <person name="Slot J.C."/>
            <person name="Stielow J.B."/>
            <person name="Sun H."/>
            <person name="Kurtzman C.P."/>
            <person name="Blackwell M."/>
            <person name="Grigoriev I.V."/>
            <person name="Jeffries T.W."/>
        </authorList>
    </citation>
    <scope>NUCLEOTIDE SEQUENCE [LARGE SCALE GENOMIC DNA]</scope>
    <source>
        <strain evidence="5">ATCC 18201 / CBS 1600 / BCRC 20928 / JCM 3617 / NBRC 0987 / NRRL Y-1542</strain>
    </source>
</reference>
<dbReference type="Proteomes" id="UP000094389">
    <property type="component" value="Unassembled WGS sequence"/>
</dbReference>
<protein>
    <submittedName>
        <fullName evidence="4">Dna-binding domain of Mbp1</fullName>
    </submittedName>
</protein>
<feature type="non-terminal residue" evidence="4">
    <location>
        <position position="1"/>
    </location>
</feature>
<feature type="domain" description="HTH APSES-type" evidence="3">
    <location>
        <begin position="1"/>
        <end position="88"/>
    </location>
</feature>
<feature type="non-terminal residue" evidence="4">
    <location>
        <position position="88"/>
    </location>
</feature>
<evidence type="ECO:0000313" key="5">
    <source>
        <dbReference type="Proteomes" id="UP000094389"/>
    </source>
</evidence>
<dbReference type="GO" id="GO:0003677">
    <property type="term" value="F:DNA binding"/>
    <property type="evidence" value="ECO:0007669"/>
    <property type="project" value="UniProtKB-KW"/>
</dbReference>
<name>A0A1E4S240_CYBJN</name>
<dbReference type="Gene3D" id="3.10.260.10">
    <property type="entry name" value="Transcription regulator HTH, APSES-type DNA-binding domain"/>
    <property type="match status" value="1"/>
</dbReference>
<keyword evidence="1" id="KW-0677">Repeat</keyword>
<dbReference type="GeneID" id="30986572"/>
<evidence type="ECO:0000256" key="2">
    <source>
        <dbReference type="ARBA" id="ARBA00023043"/>
    </source>
</evidence>
<dbReference type="InterPro" id="IPR018004">
    <property type="entry name" value="KilA/APSES_HTH"/>
</dbReference>
<keyword evidence="4" id="KW-0238">DNA-binding</keyword>
<accession>A0A1E4S240</accession>
<dbReference type="Pfam" id="PF04383">
    <property type="entry name" value="KilA-N"/>
    <property type="match status" value="1"/>
</dbReference>
<dbReference type="PANTHER" id="PTHR43828">
    <property type="entry name" value="ASPARAGINASE"/>
    <property type="match status" value="1"/>
</dbReference>